<evidence type="ECO:0000256" key="9">
    <source>
        <dbReference type="ARBA" id="ARBA00023157"/>
    </source>
</evidence>
<evidence type="ECO:0000256" key="8">
    <source>
        <dbReference type="ARBA" id="ARBA00023128"/>
    </source>
</evidence>
<keyword evidence="7 10" id="KW-0811">Translocation</keyword>
<dbReference type="InterPro" id="IPR035427">
    <property type="entry name" value="Tim10-like_dom_sf"/>
</dbReference>
<comment type="similarity">
    <text evidence="1 10">Belongs to the small Tim family.</text>
</comment>
<keyword evidence="10" id="KW-0143">Chaperone</keyword>
<comment type="caution">
    <text evidence="13">The sequence shown here is derived from an EMBL/GenBank/DDBJ whole genome shotgun (WGS) entry which is preliminary data.</text>
</comment>
<dbReference type="Proteomes" id="UP001151518">
    <property type="component" value="Unassembled WGS sequence"/>
</dbReference>
<accession>A0A9W8G238</accession>
<sequence>MFGGVFGGSNTNKGQAQPMPGSMPGMNAAQMDPNAQLAAAEQEMEMVTEMFANLGELCKQKCIIQRYHDEELSKAESVCIDRCVSKYFQVNRVVNDKLAKLSLANQQG</sequence>
<organism evidence="13 14">
    <name type="scientific">Coemansia spiralis</name>
    <dbReference type="NCBI Taxonomy" id="417178"/>
    <lineage>
        <taxon>Eukaryota</taxon>
        <taxon>Fungi</taxon>
        <taxon>Fungi incertae sedis</taxon>
        <taxon>Zoopagomycota</taxon>
        <taxon>Kickxellomycotina</taxon>
        <taxon>Kickxellomycetes</taxon>
        <taxon>Kickxellales</taxon>
        <taxon>Kickxellaceae</taxon>
        <taxon>Coemansia</taxon>
    </lineage>
</organism>
<feature type="domain" description="Tim10-like" evidence="12">
    <location>
        <begin position="38"/>
        <end position="99"/>
    </location>
</feature>
<reference evidence="13" key="1">
    <citation type="submission" date="2022-07" db="EMBL/GenBank/DDBJ databases">
        <title>Phylogenomic reconstructions and comparative analyses of Kickxellomycotina fungi.</title>
        <authorList>
            <person name="Reynolds N.K."/>
            <person name="Stajich J.E."/>
            <person name="Barry K."/>
            <person name="Grigoriev I.V."/>
            <person name="Crous P."/>
            <person name="Smith M.E."/>
        </authorList>
    </citation>
    <scope>NUCLEOTIDE SEQUENCE</scope>
    <source>
        <strain evidence="13">NRRL 3115</strain>
    </source>
</reference>
<evidence type="ECO:0000256" key="11">
    <source>
        <dbReference type="SAM" id="MobiDB-lite"/>
    </source>
</evidence>
<evidence type="ECO:0000256" key="1">
    <source>
        <dbReference type="ARBA" id="ARBA00006720"/>
    </source>
</evidence>
<dbReference type="PANTHER" id="PTHR11038">
    <property type="entry name" value="MITOCHONDRIAL IMPORT INNER MEMBRANE TRANSLOCASE SUBUNIT TIM10"/>
    <property type="match status" value="1"/>
</dbReference>
<evidence type="ECO:0000256" key="5">
    <source>
        <dbReference type="ARBA" id="ARBA00022833"/>
    </source>
</evidence>
<evidence type="ECO:0000256" key="6">
    <source>
        <dbReference type="ARBA" id="ARBA00022927"/>
    </source>
</evidence>
<dbReference type="GO" id="GO:0005743">
    <property type="term" value="C:mitochondrial inner membrane"/>
    <property type="evidence" value="ECO:0007669"/>
    <property type="project" value="UniProtKB-SubCell"/>
</dbReference>
<protein>
    <recommendedName>
        <fullName evidence="10">Mitochondrial import inner membrane translocase subunit</fullName>
    </recommendedName>
</protein>
<comment type="subcellular location">
    <subcellularLocation>
        <location evidence="10">Mitochondrion inner membrane</location>
        <topology evidence="10">Peripheral membrane protein</topology>
        <orientation evidence="10">Intermembrane side</orientation>
    </subcellularLocation>
</comment>
<dbReference type="SUPFAM" id="SSF144122">
    <property type="entry name" value="Tim10-like"/>
    <property type="match status" value="1"/>
</dbReference>
<dbReference type="Gene3D" id="1.10.287.810">
    <property type="entry name" value="Mitochondrial import inner membrane translocase subunit tim13 like domains"/>
    <property type="match status" value="1"/>
</dbReference>
<keyword evidence="6 10" id="KW-0653">Protein transport</keyword>
<dbReference type="PANTHER" id="PTHR11038:SF16">
    <property type="entry name" value="MITOCHONDRIAL IMPORT INNER MEMBRANE TRANSLOCASE SUBUNIT TIM10"/>
    <property type="match status" value="1"/>
</dbReference>
<evidence type="ECO:0000256" key="10">
    <source>
        <dbReference type="RuleBase" id="RU367043"/>
    </source>
</evidence>
<gene>
    <name evidence="13" type="primary">TIM10</name>
    <name evidence="13" type="ORF">GGI25_006435</name>
</gene>
<feature type="region of interest" description="Disordered" evidence="11">
    <location>
        <begin position="1"/>
        <end position="29"/>
    </location>
</feature>
<keyword evidence="2 10" id="KW-0813">Transport</keyword>
<comment type="function">
    <text evidence="10">Mitochondrial intermembrane chaperone that participates in the import and insertion of some multi-pass transmembrane proteins into the mitochondrial inner membrane. Also required for the transfer of beta-barrel precursors from the TOM complex to the sorting and assembly machinery (SAM complex) of the outer membrane. Acts as a chaperone-like protein that protects the hydrophobic precursors from aggregation and guide them through the mitochondrial intermembrane space.</text>
</comment>
<dbReference type="GO" id="GO:0015031">
    <property type="term" value="P:protein transport"/>
    <property type="evidence" value="ECO:0007669"/>
    <property type="project" value="UniProtKB-KW"/>
</dbReference>
<name>A0A9W8G238_9FUNG</name>
<keyword evidence="3" id="KW-0479">Metal-binding</keyword>
<keyword evidence="4 10" id="KW-0472">Membrane</keyword>
<evidence type="ECO:0000313" key="14">
    <source>
        <dbReference type="Proteomes" id="UP001151518"/>
    </source>
</evidence>
<dbReference type="GO" id="GO:0046872">
    <property type="term" value="F:metal ion binding"/>
    <property type="evidence" value="ECO:0007669"/>
    <property type="project" value="UniProtKB-KW"/>
</dbReference>
<dbReference type="AlphaFoldDB" id="A0A9W8G238"/>
<comment type="subunit">
    <text evidence="10">Heterohexamer.</text>
</comment>
<dbReference type="Pfam" id="PF02953">
    <property type="entry name" value="zf-Tim10_DDP"/>
    <property type="match status" value="1"/>
</dbReference>
<dbReference type="EMBL" id="JANBTW010000196">
    <property type="protein sequence ID" value="KAJ2668499.1"/>
    <property type="molecule type" value="Genomic_DNA"/>
</dbReference>
<evidence type="ECO:0000313" key="13">
    <source>
        <dbReference type="EMBL" id="KAJ2668499.1"/>
    </source>
</evidence>
<evidence type="ECO:0000259" key="12">
    <source>
        <dbReference type="Pfam" id="PF02953"/>
    </source>
</evidence>
<evidence type="ECO:0000256" key="2">
    <source>
        <dbReference type="ARBA" id="ARBA00022448"/>
    </source>
</evidence>
<keyword evidence="9 10" id="KW-1015">Disulfide bond</keyword>
<dbReference type="InterPro" id="IPR004217">
    <property type="entry name" value="Tim10-like"/>
</dbReference>
<evidence type="ECO:0000256" key="7">
    <source>
        <dbReference type="ARBA" id="ARBA00023010"/>
    </source>
</evidence>
<dbReference type="GO" id="GO:0045039">
    <property type="term" value="P:protein insertion into mitochondrial inner membrane"/>
    <property type="evidence" value="ECO:0007669"/>
    <property type="project" value="UniProtKB-ARBA"/>
</dbReference>
<keyword evidence="4 10" id="KW-0999">Mitochondrion inner membrane</keyword>
<evidence type="ECO:0000256" key="3">
    <source>
        <dbReference type="ARBA" id="ARBA00022723"/>
    </source>
</evidence>
<keyword evidence="8 10" id="KW-0496">Mitochondrion</keyword>
<evidence type="ECO:0000256" key="4">
    <source>
        <dbReference type="ARBA" id="ARBA00022792"/>
    </source>
</evidence>
<proteinExistence type="inferred from homology"/>
<keyword evidence="5" id="KW-0862">Zinc</keyword>
<dbReference type="OrthoDB" id="274922at2759"/>
<comment type="domain">
    <text evidence="10">The twin CX3C motif contains 4 conserved Cys residues that form 2 disulfide bonds in the mitochondrial intermembrane space.</text>
</comment>